<dbReference type="GO" id="GO:0003700">
    <property type="term" value="F:DNA-binding transcription factor activity"/>
    <property type="evidence" value="ECO:0007669"/>
    <property type="project" value="TreeGrafter"/>
</dbReference>
<dbReference type="SUPFAM" id="SSF46689">
    <property type="entry name" value="Homeodomain-like"/>
    <property type="match status" value="1"/>
</dbReference>
<name>A0A975FMH0_9MICO</name>
<keyword evidence="2 4" id="KW-0238">DNA-binding</keyword>
<feature type="DNA-binding region" description="H-T-H motif" evidence="4">
    <location>
        <begin position="54"/>
        <end position="73"/>
    </location>
</feature>
<sequence>MTDETSEPELPRAIALAWGVAANPQRGPKREMSIEKIVDAAIEIADAEGLGAVSMTRVAQALGFTTMSLYRYVTSKDDLVALMAEAGTGLPPEPEDGLAGWRERIRFLFRAQLGVFLRHPWLLDVPIVGSPVTPNSVAWMDALLDAVAEAPVDEGERIGIALLVTGQVRWQGIVERSYNTAAADAGVDAQTIDDTSSRLYEELITAEEFPAMRRAVDAGVFSDPDADPLAFGFERLLDGIAAYLDARAAGTPAPEAPAEPDEPAAVTADKKVREARKQIREAEKALRQARKLERQMLKDARQRLG</sequence>
<dbReference type="InterPro" id="IPR009057">
    <property type="entry name" value="Homeodomain-like_sf"/>
</dbReference>
<dbReference type="Pfam" id="PF02909">
    <property type="entry name" value="TetR_C_1"/>
    <property type="match status" value="1"/>
</dbReference>
<keyword evidence="1" id="KW-0805">Transcription regulation</keyword>
<evidence type="ECO:0000259" key="6">
    <source>
        <dbReference type="PROSITE" id="PS50977"/>
    </source>
</evidence>
<proteinExistence type="predicted"/>
<dbReference type="PRINTS" id="PR00455">
    <property type="entry name" value="HTHTETR"/>
</dbReference>
<dbReference type="PANTHER" id="PTHR30055">
    <property type="entry name" value="HTH-TYPE TRANSCRIPTIONAL REGULATOR RUTR"/>
    <property type="match status" value="1"/>
</dbReference>
<dbReference type="InterPro" id="IPR004111">
    <property type="entry name" value="Repressor_TetR_C"/>
</dbReference>
<dbReference type="InterPro" id="IPR001647">
    <property type="entry name" value="HTH_TetR"/>
</dbReference>
<dbReference type="GO" id="GO:0000976">
    <property type="term" value="F:transcription cis-regulatory region binding"/>
    <property type="evidence" value="ECO:0007669"/>
    <property type="project" value="TreeGrafter"/>
</dbReference>
<dbReference type="Gene3D" id="1.10.357.10">
    <property type="entry name" value="Tetracycline Repressor, domain 2"/>
    <property type="match status" value="1"/>
</dbReference>
<dbReference type="Gene3D" id="1.10.10.60">
    <property type="entry name" value="Homeodomain-like"/>
    <property type="match status" value="1"/>
</dbReference>
<dbReference type="SUPFAM" id="SSF48498">
    <property type="entry name" value="Tetracyclin repressor-like, C-terminal domain"/>
    <property type="match status" value="1"/>
</dbReference>
<dbReference type="InterPro" id="IPR050109">
    <property type="entry name" value="HTH-type_TetR-like_transc_reg"/>
</dbReference>
<evidence type="ECO:0000256" key="3">
    <source>
        <dbReference type="ARBA" id="ARBA00023163"/>
    </source>
</evidence>
<dbReference type="InterPro" id="IPR036271">
    <property type="entry name" value="Tet_transcr_reg_TetR-rel_C_sf"/>
</dbReference>
<gene>
    <name evidence="7" type="ORF">G127AT_02700</name>
</gene>
<feature type="domain" description="HTH tetR-type" evidence="6">
    <location>
        <begin position="31"/>
        <end position="91"/>
    </location>
</feature>
<dbReference type="PANTHER" id="PTHR30055:SF151">
    <property type="entry name" value="TRANSCRIPTIONAL REGULATORY PROTEIN"/>
    <property type="match status" value="1"/>
</dbReference>
<evidence type="ECO:0000313" key="7">
    <source>
        <dbReference type="EMBL" id="QTX05160.1"/>
    </source>
</evidence>
<evidence type="ECO:0000256" key="1">
    <source>
        <dbReference type="ARBA" id="ARBA00023015"/>
    </source>
</evidence>
<evidence type="ECO:0000256" key="5">
    <source>
        <dbReference type="SAM" id="MobiDB-lite"/>
    </source>
</evidence>
<evidence type="ECO:0000256" key="2">
    <source>
        <dbReference type="ARBA" id="ARBA00023125"/>
    </source>
</evidence>
<dbReference type="Proteomes" id="UP000671914">
    <property type="component" value="Chromosome"/>
</dbReference>
<dbReference type="Pfam" id="PF00440">
    <property type="entry name" value="TetR_N"/>
    <property type="match status" value="1"/>
</dbReference>
<dbReference type="RefSeq" id="WP_210899510.1">
    <property type="nucleotide sequence ID" value="NZ_CP071696.1"/>
</dbReference>
<dbReference type="PROSITE" id="PS50977">
    <property type="entry name" value="HTH_TETR_2"/>
    <property type="match status" value="1"/>
</dbReference>
<evidence type="ECO:0000313" key="8">
    <source>
        <dbReference type="Proteomes" id="UP000671914"/>
    </source>
</evidence>
<dbReference type="KEGG" id="aarc:G127AT_02700"/>
<dbReference type="AlphaFoldDB" id="A0A975FMH0"/>
<keyword evidence="8" id="KW-1185">Reference proteome</keyword>
<reference evidence="7" key="1">
    <citation type="submission" date="2021-03" db="EMBL/GenBank/DDBJ databases">
        <title>Agromyces archimandritus sp. nov., isolated from the cockroach Archimandrita tessellata.</title>
        <authorList>
            <person name="Guzman J."/>
            <person name="Ortuzar M."/>
            <person name="Poehlein A."/>
            <person name="Daniel R."/>
            <person name="Trujillo M."/>
            <person name="Vilcinskas A."/>
        </authorList>
    </citation>
    <scope>NUCLEOTIDE SEQUENCE</scope>
    <source>
        <strain evidence="7">G127AT</strain>
    </source>
</reference>
<dbReference type="GO" id="GO:0045892">
    <property type="term" value="P:negative regulation of DNA-templated transcription"/>
    <property type="evidence" value="ECO:0007669"/>
    <property type="project" value="InterPro"/>
</dbReference>
<evidence type="ECO:0000256" key="4">
    <source>
        <dbReference type="PROSITE-ProRule" id="PRU00335"/>
    </source>
</evidence>
<protein>
    <submittedName>
        <fullName evidence="7">TetR/AcrR family transcriptional regulator C-terminal domain-containing protein</fullName>
    </submittedName>
</protein>
<accession>A0A975FMH0</accession>
<feature type="region of interest" description="Disordered" evidence="5">
    <location>
        <begin position="251"/>
        <end position="271"/>
    </location>
</feature>
<organism evidence="7 8">
    <name type="scientific">Agromyces archimandritae</name>
    <dbReference type="NCBI Taxonomy" id="2781962"/>
    <lineage>
        <taxon>Bacteria</taxon>
        <taxon>Bacillati</taxon>
        <taxon>Actinomycetota</taxon>
        <taxon>Actinomycetes</taxon>
        <taxon>Micrococcales</taxon>
        <taxon>Microbacteriaceae</taxon>
        <taxon>Agromyces</taxon>
    </lineage>
</organism>
<dbReference type="EMBL" id="CP071696">
    <property type="protein sequence ID" value="QTX05160.1"/>
    <property type="molecule type" value="Genomic_DNA"/>
</dbReference>
<keyword evidence="3" id="KW-0804">Transcription</keyword>